<dbReference type="InterPro" id="IPR001661">
    <property type="entry name" value="Glyco_hydro_37"/>
</dbReference>
<evidence type="ECO:0000313" key="5">
    <source>
        <dbReference type="Proteomes" id="UP000627446"/>
    </source>
</evidence>
<sequence>MLHFNLFFSISSSRLSAVATAAFVCGLLSVLTFTTAPLYAAQKHGDPTSHMTINRFGSPQAMQDFDAYGNQRYNPLFAQGSWHGFLLPDTVDKRGGFNGPMLVAEEYAVFLATALETLDVIDMQRKQAYDKHKARWQYLEKDDALTQTLIWPDLELRLSLRFLSAHSAVVETRLVNHSSHAKLIELRWHGELLSRWQTKASAQAAKSTYVSDIATKFPDWQRSLASTENSLTITLGRLRSPTDLMFSGTGKYWITRSTPTQTEINDLAYVSRSKMFSIKPHANLTTYTGHHYALDDQDLVAAQNSADTLMTHPEQHWNKADNDSRQPRENATTRLQRKVKTTLLGNWRHAAGAIRYEGVVPSTTSRWFNCMWGWDSYKHAYALSEINPALAKDQIRAMFATQIQEDDALRPFDHGMVIDDVCYNRDPLRGGDGYNWNERNTKPPLAAWASWKIYRQDKDLQWLREIYPKLKAFHAWWYRNRDVNRNGLVEFGATNHPEHNNQQGELKFILRTKDPAWQKECEKNSDNALTCYGMSRYQEAQAQGLEVFAPAQEGTGYESGMDNAARFGFIETDQLQVYANGAYKGDLKLARKDWQVDFFENKNQAQQLIGYSMNQESVDLNAFMYADKLYLAKIAQALHLSEEAHDWRHQAKRLKQRLNQCFYDAQSGFYYDRQIKTQQANPNACADGGLLRQRGMASEAFIMLWSGAADQDKAKQVIKNLTNKKKFSTQLPFPTAAVDNPAFHPQSYWRGRVWIDQAYFALKGMQVYGQRLLAQKMAKQLIRQAEGVTSDAPLRENYHPLNGRGQGPGNFSWTAAHFWMIEREILAKRK</sequence>
<keyword evidence="4" id="KW-0326">Glycosidase</keyword>
<name>A0A923KUQ5_9BURK</name>
<feature type="domain" description="Glucosidase YgjK N-terminal" evidence="2">
    <location>
        <begin position="54"/>
        <end position="320"/>
    </location>
</feature>
<dbReference type="InterPro" id="IPR048450">
    <property type="entry name" value="YgjK_N"/>
</dbReference>
<dbReference type="AlphaFoldDB" id="A0A923KUQ5"/>
<reference evidence="4" key="1">
    <citation type="submission" date="2020-08" db="EMBL/GenBank/DDBJ databases">
        <title>Novel species isolated from subtropical streams in China.</title>
        <authorList>
            <person name="Lu H."/>
        </authorList>
    </citation>
    <scope>NUCLEOTIDE SEQUENCE</scope>
    <source>
        <strain evidence="4">LX22W</strain>
    </source>
</reference>
<feature type="chain" id="PRO_5037471682" evidence="1">
    <location>
        <begin position="22"/>
        <end position="830"/>
    </location>
</feature>
<keyword evidence="1" id="KW-0732">Signal</keyword>
<keyword evidence="5" id="KW-1185">Reference proteome</keyword>
<dbReference type="Pfam" id="PF22422">
    <property type="entry name" value="MGH1-like_GH"/>
    <property type="match status" value="1"/>
</dbReference>
<dbReference type="Pfam" id="PF21152">
    <property type="entry name" value="YgjK_N"/>
    <property type="match status" value="1"/>
</dbReference>
<comment type="caution">
    <text evidence="4">The sequence shown here is derived from an EMBL/GenBank/DDBJ whole genome shotgun (WGS) entry which is preliminary data.</text>
</comment>
<dbReference type="PANTHER" id="PTHR23403">
    <property type="entry name" value="TREHALASE"/>
    <property type="match status" value="1"/>
</dbReference>
<dbReference type="Proteomes" id="UP000627446">
    <property type="component" value="Unassembled WGS sequence"/>
</dbReference>
<evidence type="ECO:0000259" key="2">
    <source>
        <dbReference type="Pfam" id="PF21152"/>
    </source>
</evidence>
<proteinExistence type="predicted"/>
<dbReference type="RefSeq" id="WP_186917062.1">
    <property type="nucleotide sequence ID" value="NZ_JACOFZ010000005.1"/>
</dbReference>
<feature type="domain" description="Mannosylglycerate hydrolase MGH1-like glycoside hydrolase" evidence="3">
    <location>
        <begin position="371"/>
        <end position="814"/>
    </location>
</feature>
<dbReference type="GO" id="GO:0005993">
    <property type="term" value="P:trehalose catabolic process"/>
    <property type="evidence" value="ECO:0007669"/>
    <property type="project" value="TreeGrafter"/>
</dbReference>
<gene>
    <name evidence="4" type="primary">ygjK</name>
    <name evidence="4" type="ORF">H8K36_13750</name>
</gene>
<dbReference type="SUPFAM" id="SSF48208">
    <property type="entry name" value="Six-hairpin glycosidases"/>
    <property type="match status" value="1"/>
</dbReference>
<dbReference type="Gene3D" id="1.50.10.10">
    <property type="match status" value="1"/>
</dbReference>
<dbReference type="EC" id="3.2.1.20" evidence="4"/>
<dbReference type="Gene3D" id="3.30.1390.40">
    <property type="entry name" value="Ribosomal protein L30p/L7e"/>
    <property type="match status" value="1"/>
</dbReference>
<evidence type="ECO:0000313" key="4">
    <source>
        <dbReference type="EMBL" id="MBC3882452.1"/>
    </source>
</evidence>
<dbReference type="GO" id="GO:0004558">
    <property type="term" value="F:alpha-1,4-glucosidase activity"/>
    <property type="evidence" value="ECO:0007669"/>
    <property type="project" value="UniProtKB-EC"/>
</dbReference>
<feature type="signal peptide" evidence="1">
    <location>
        <begin position="1"/>
        <end position="21"/>
    </location>
</feature>
<organism evidence="4 5">
    <name type="scientific">Undibacterium nitidum</name>
    <dbReference type="NCBI Taxonomy" id="2762298"/>
    <lineage>
        <taxon>Bacteria</taxon>
        <taxon>Pseudomonadati</taxon>
        <taxon>Pseudomonadota</taxon>
        <taxon>Betaproteobacteria</taxon>
        <taxon>Burkholderiales</taxon>
        <taxon>Oxalobacteraceae</taxon>
        <taxon>Undibacterium</taxon>
    </lineage>
</organism>
<dbReference type="InterPro" id="IPR012341">
    <property type="entry name" value="6hp_glycosidase-like_sf"/>
</dbReference>
<evidence type="ECO:0000256" key="1">
    <source>
        <dbReference type="SAM" id="SignalP"/>
    </source>
</evidence>
<dbReference type="EMBL" id="JACOFZ010000005">
    <property type="protein sequence ID" value="MBC3882452.1"/>
    <property type="molecule type" value="Genomic_DNA"/>
</dbReference>
<evidence type="ECO:0000259" key="3">
    <source>
        <dbReference type="Pfam" id="PF22422"/>
    </source>
</evidence>
<dbReference type="InterPro" id="IPR008928">
    <property type="entry name" value="6-hairpin_glycosidase_sf"/>
</dbReference>
<accession>A0A923KUQ5</accession>
<dbReference type="NCBIfam" id="NF007525">
    <property type="entry name" value="PRK10137.1"/>
    <property type="match status" value="1"/>
</dbReference>
<dbReference type="Gene3D" id="2.70.98.50">
    <property type="entry name" value="putative glycoside hydrolase family protein from bacillus halodurans"/>
    <property type="match status" value="1"/>
</dbReference>
<dbReference type="PANTHER" id="PTHR23403:SF1">
    <property type="entry name" value="TREHALASE"/>
    <property type="match status" value="1"/>
</dbReference>
<dbReference type="GO" id="GO:0004555">
    <property type="term" value="F:alpha,alpha-trehalase activity"/>
    <property type="evidence" value="ECO:0007669"/>
    <property type="project" value="InterPro"/>
</dbReference>
<keyword evidence="4" id="KW-0378">Hydrolase</keyword>
<dbReference type="InterPro" id="IPR054491">
    <property type="entry name" value="MGH1-like_GH"/>
</dbReference>
<protein>
    <submittedName>
        <fullName evidence="4">Alpha-glucosidase</fullName>
        <ecNumber evidence="4">3.2.1.20</ecNumber>
    </submittedName>
</protein>